<sequence>MRIEAMKTLSKLSLAVAGAAAMGSIATVFNADEAYAASLYGSISFSNSLSGVNPGVNPGTDTFNLGAPNLGTTTGDFAGVTITSLISSFTIDRVDPFDNDPSGDGITQGLYSFAEISDFFTLSNGFTFALDAGQLVRTRFQNRNFVSIGGLAPLSGRFIDSSGEVAGFGSLSFTGVPNGSGTYGVSITTEEIPTPFLLPGLLGMGVAALRRKQEESTEGDT</sequence>
<evidence type="ECO:0000313" key="2">
    <source>
        <dbReference type="EMBL" id="OKH48400.1"/>
    </source>
</evidence>
<organism evidence="2 3">
    <name type="scientific">Phormidium tenue NIES-30</name>
    <dbReference type="NCBI Taxonomy" id="549789"/>
    <lineage>
        <taxon>Bacteria</taxon>
        <taxon>Bacillati</taxon>
        <taxon>Cyanobacteriota</taxon>
        <taxon>Cyanophyceae</taxon>
        <taxon>Oscillatoriophycideae</taxon>
        <taxon>Oscillatoriales</taxon>
        <taxon>Oscillatoriaceae</taxon>
        <taxon>Phormidium</taxon>
    </lineage>
</organism>
<comment type="caution">
    <text evidence="2">The sequence shown here is derived from an EMBL/GenBank/DDBJ whole genome shotgun (WGS) entry which is preliminary data.</text>
</comment>
<dbReference type="EMBL" id="MRCG01000006">
    <property type="protein sequence ID" value="OKH48400.1"/>
    <property type="molecule type" value="Genomic_DNA"/>
</dbReference>
<evidence type="ECO:0000313" key="3">
    <source>
        <dbReference type="Proteomes" id="UP000185557"/>
    </source>
</evidence>
<evidence type="ECO:0000256" key="1">
    <source>
        <dbReference type="SAM" id="SignalP"/>
    </source>
</evidence>
<name>A0A1U7J6B3_9CYAN</name>
<gene>
    <name evidence="2" type="ORF">NIES30_10255</name>
</gene>
<keyword evidence="1" id="KW-0732">Signal</keyword>
<keyword evidence="3" id="KW-1185">Reference proteome</keyword>
<accession>A0A1U7J6B3</accession>
<dbReference type="Proteomes" id="UP000185557">
    <property type="component" value="Unassembled WGS sequence"/>
</dbReference>
<feature type="signal peptide" evidence="1">
    <location>
        <begin position="1"/>
        <end position="30"/>
    </location>
</feature>
<evidence type="ECO:0008006" key="4">
    <source>
        <dbReference type="Google" id="ProtNLM"/>
    </source>
</evidence>
<dbReference type="NCBIfam" id="NF033465">
    <property type="entry name" value="PTPA-CTERM"/>
    <property type="match status" value="1"/>
</dbReference>
<proteinExistence type="predicted"/>
<protein>
    <recommendedName>
        <fullName evidence="4">PEP-CTERM sorting domain-containing protein</fullName>
    </recommendedName>
</protein>
<dbReference type="AlphaFoldDB" id="A0A1U7J6B3"/>
<reference evidence="2 3" key="1">
    <citation type="submission" date="2016-11" db="EMBL/GenBank/DDBJ databases">
        <title>Draft Genome Sequences of Nine Cyanobacterial Strains from Diverse Habitats.</title>
        <authorList>
            <person name="Zhu T."/>
            <person name="Hou S."/>
            <person name="Lu X."/>
            <person name="Hess W.R."/>
        </authorList>
    </citation>
    <scope>NUCLEOTIDE SEQUENCE [LARGE SCALE GENOMIC DNA]</scope>
    <source>
        <strain evidence="2 3">NIES-30</strain>
    </source>
</reference>
<dbReference type="OrthoDB" id="572651at2"/>
<feature type="chain" id="PRO_5012482412" description="PEP-CTERM sorting domain-containing protein" evidence="1">
    <location>
        <begin position="31"/>
        <end position="221"/>
    </location>
</feature>